<sequence length="192" mass="22536">VKKKTKATPAMKEYYTNEDTPTEEDQRISGLLPFKKIKYQSLINHLQGDKGLVKNIWRKFSNDAVLILGNWSAGQSKYHGPIRGIEMSRMLAKECFQIYLIDGFKNSSLCPACQNGELETFKKTQKPRPFQRRKYPTVDWHNHLRHIIFNLHKNRRRPKRFCRLSARSFTTLKRKEALFSSSRTVKKANYSV</sequence>
<reference evidence="1 2" key="1">
    <citation type="submission" date="2024-04" db="EMBL/GenBank/DDBJ databases">
        <title>Symmetric and asymmetric DNA N6-adenine methylation regulates different biological responses in Mucorales.</title>
        <authorList>
            <consortium name="Lawrence Berkeley National Laboratory"/>
            <person name="Lax C."/>
            <person name="Mondo S.J."/>
            <person name="Osorio-Concepcion M."/>
            <person name="Muszewska A."/>
            <person name="Corrochano-Luque M."/>
            <person name="Gutierrez G."/>
            <person name="Riley R."/>
            <person name="Lipzen A."/>
            <person name="Guo J."/>
            <person name="Hundley H."/>
            <person name="Amirebrahimi M."/>
            <person name="Ng V."/>
            <person name="Lorenzo-Gutierrez D."/>
            <person name="Binder U."/>
            <person name="Yang J."/>
            <person name="Song Y."/>
            <person name="Canovas D."/>
            <person name="Navarro E."/>
            <person name="Freitag M."/>
            <person name="Gabaldon T."/>
            <person name="Grigoriev I.V."/>
            <person name="Corrochano L.M."/>
            <person name="Nicolas F.E."/>
            <person name="Garre V."/>
        </authorList>
    </citation>
    <scope>NUCLEOTIDE SEQUENCE [LARGE SCALE GENOMIC DNA]</scope>
    <source>
        <strain evidence="1 2">L51</strain>
    </source>
</reference>
<proteinExistence type="predicted"/>
<protein>
    <submittedName>
        <fullName evidence="1">Uncharacterized protein</fullName>
    </submittedName>
</protein>
<accession>A0ABR3B7P5</accession>
<dbReference type="Proteomes" id="UP001448207">
    <property type="component" value="Unassembled WGS sequence"/>
</dbReference>
<feature type="non-terminal residue" evidence="1">
    <location>
        <position position="1"/>
    </location>
</feature>
<keyword evidence="2" id="KW-1185">Reference proteome</keyword>
<gene>
    <name evidence="1" type="ORF">J3Q64DRAFT_1636064</name>
</gene>
<name>A0ABR3B7P5_PHYBL</name>
<comment type="caution">
    <text evidence="1">The sequence shown here is derived from an EMBL/GenBank/DDBJ whole genome shotgun (WGS) entry which is preliminary data.</text>
</comment>
<evidence type="ECO:0000313" key="2">
    <source>
        <dbReference type="Proteomes" id="UP001448207"/>
    </source>
</evidence>
<dbReference type="EMBL" id="JBCLYO010000004">
    <property type="protein sequence ID" value="KAL0090312.1"/>
    <property type="molecule type" value="Genomic_DNA"/>
</dbReference>
<organism evidence="1 2">
    <name type="scientific">Phycomyces blakesleeanus</name>
    <dbReference type="NCBI Taxonomy" id="4837"/>
    <lineage>
        <taxon>Eukaryota</taxon>
        <taxon>Fungi</taxon>
        <taxon>Fungi incertae sedis</taxon>
        <taxon>Mucoromycota</taxon>
        <taxon>Mucoromycotina</taxon>
        <taxon>Mucoromycetes</taxon>
        <taxon>Mucorales</taxon>
        <taxon>Phycomycetaceae</taxon>
        <taxon>Phycomyces</taxon>
    </lineage>
</organism>
<evidence type="ECO:0000313" key="1">
    <source>
        <dbReference type="EMBL" id="KAL0090312.1"/>
    </source>
</evidence>